<evidence type="ECO:0000313" key="5">
    <source>
        <dbReference type="Proteomes" id="UP000001058"/>
    </source>
</evidence>
<dbReference type="SUPFAM" id="SSF48403">
    <property type="entry name" value="Ankyrin repeat"/>
    <property type="match status" value="1"/>
</dbReference>
<evidence type="ECO:0008006" key="6">
    <source>
        <dbReference type="Google" id="ProtNLM"/>
    </source>
</evidence>
<keyword evidence="5" id="KW-1185">Reference proteome</keyword>
<feature type="region of interest" description="Disordered" evidence="2">
    <location>
        <begin position="2210"/>
        <end position="2232"/>
    </location>
</feature>
<feature type="compositionally biased region" description="Low complexity" evidence="2">
    <location>
        <begin position="2579"/>
        <end position="2588"/>
    </location>
</feature>
<evidence type="ECO:0000313" key="4">
    <source>
        <dbReference type="EMBL" id="EFJ45926.1"/>
    </source>
</evidence>
<feature type="compositionally biased region" description="Gly residues" evidence="2">
    <location>
        <begin position="3198"/>
        <end position="3215"/>
    </location>
</feature>
<name>D8U2N1_VOLCA</name>
<accession>D8U2N1</accession>
<organism evidence="5">
    <name type="scientific">Volvox carteri f. nagariensis</name>
    <dbReference type="NCBI Taxonomy" id="3068"/>
    <lineage>
        <taxon>Eukaryota</taxon>
        <taxon>Viridiplantae</taxon>
        <taxon>Chlorophyta</taxon>
        <taxon>core chlorophytes</taxon>
        <taxon>Chlorophyceae</taxon>
        <taxon>CS clade</taxon>
        <taxon>Chlamydomonadales</taxon>
        <taxon>Volvocaceae</taxon>
        <taxon>Volvox</taxon>
    </lineage>
</organism>
<dbReference type="OrthoDB" id="538892at2759"/>
<dbReference type="InterPro" id="IPR018247">
    <property type="entry name" value="EF_Hand_1_Ca_BS"/>
</dbReference>
<feature type="compositionally biased region" description="Gly residues" evidence="2">
    <location>
        <begin position="1735"/>
        <end position="1745"/>
    </location>
</feature>
<feature type="compositionally biased region" description="Gly residues" evidence="2">
    <location>
        <begin position="2530"/>
        <end position="2545"/>
    </location>
</feature>
<feature type="compositionally biased region" description="Acidic residues" evidence="2">
    <location>
        <begin position="2142"/>
        <end position="2153"/>
    </location>
</feature>
<dbReference type="Proteomes" id="UP000001058">
    <property type="component" value="Unassembled WGS sequence"/>
</dbReference>
<dbReference type="GeneID" id="9627816"/>
<feature type="transmembrane region" description="Helical" evidence="3">
    <location>
        <begin position="2839"/>
        <end position="2862"/>
    </location>
</feature>
<dbReference type="PROSITE" id="PS50088">
    <property type="entry name" value="ANK_REPEAT"/>
    <property type="match status" value="1"/>
</dbReference>
<evidence type="ECO:0000256" key="1">
    <source>
        <dbReference type="PROSITE-ProRule" id="PRU00023"/>
    </source>
</evidence>
<reference evidence="4 5" key="1">
    <citation type="journal article" date="2010" name="Science">
        <title>Genomic analysis of organismal complexity in the multicellular green alga Volvox carteri.</title>
        <authorList>
            <person name="Prochnik S.E."/>
            <person name="Umen J."/>
            <person name="Nedelcu A.M."/>
            <person name="Hallmann A."/>
            <person name="Miller S.M."/>
            <person name="Nishii I."/>
            <person name="Ferris P."/>
            <person name="Kuo A."/>
            <person name="Mitros T."/>
            <person name="Fritz-Laylin L.K."/>
            <person name="Hellsten U."/>
            <person name="Chapman J."/>
            <person name="Simakov O."/>
            <person name="Rensing S.A."/>
            <person name="Terry A."/>
            <person name="Pangilinan J."/>
            <person name="Kapitonov V."/>
            <person name="Jurka J."/>
            <person name="Salamov A."/>
            <person name="Shapiro H."/>
            <person name="Schmutz J."/>
            <person name="Grimwood J."/>
            <person name="Lindquist E."/>
            <person name="Lucas S."/>
            <person name="Grigoriev I.V."/>
            <person name="Schmitt R."/>
            <person name="Kirk D."/>
            <person name="Rokhsar D.S."/>
        </authorList>
    </citation>
    <scope>NUCLEOTIDE SEQUENCE [LARGE SCALE GENOMIC DNA]</scope>
    <source>
        <strain evidence="5">f. Nagariensis / Eve</strain>
    </source>
</reference>
<dbReference type="RefSeq" id="XP_002953004.1">
    <property type="nucleotide sequence ID" value="XM_002952958.1"/>
</dbReference>
<feature type="compositionally biased region" description="Low complexity" evidence="2">
    <location>
        <begin position="2131"/>
        <end position="2141"/>
    </location>
</feature>
<dbReference type="PANTHER" id="PTHR12460">
    <property type="entry name" value="CYCLIN-DEPENDENT KINASE INHIBITOR-RELATED PROTEIN"/>
    <property type="match status" value="1"/>
</dbReference>
<dbReference type="EMBL" id="GL378354">
    <property type="protein sequence ID" value="EFJ45926.1"/>
    <property type="molecule type" value="Genomic_DNA"/>
</dbReference>
<feature type="transmembrane region" description="Helical" evidence="3">
    <location>
        <begin position="2783"/>
        <end position="2805"/>
    </location>
</feature>
<gene>
    <name evidence="4" type="ORF">VOLCADRAFT_93644</name>
</gene>
<feature type="compositionally biased region" description="Acidic residues" evidence="2">
    <location>
        <begin position="741"/>
        <end position="760"/>
    </location>
</feature>
<feature type="region of interest" description="Disordered" evidence="2">
    <location>
        <begin position="522"/>
        <end position="548"/>
    </location>
</feature>
<feature type="compositionally biased region" description="Low complexity" evidence="2">
    <location>
        <begin position="530"/>
        <end position="541"/>
    </location>
</feature>
<feature type="region of interest" description="Disordered" evidence="2">
    <location>
        <begin position="710"/>
        <end position="778"/>
    </location>
</feature>
<feature type="transmembrane region" description="Helical" evidence="3">
    <location>
        <begin position="2964"/>
        <end position="2982"/>
    </location>
</feature>
<sequence>MSEAKALAAAKARPHPGAKVVVPTAAALAARSQARRLLVAGLQGVGVAAVSPAPRGTITPATLLLAMRLEARLYGRVRRVSNPAYSASHAGRYWSSVHSLHDLLRSDPRVRRGVLNGTVPLAAAVEIPAAELRALLSRLEKAARKGSLEGGPTEGLAMLAEKALAAADAADGDALHKQVSAGGRLDEPVPLFTEDWQPAEHGTDPLCAWHVADPWVWPYGTVLHNAVALGHVRTASWLLERGLSINCRISRWDLTPLHLCCMRPCLWKANYPFLSLFRIPARNRENNTKSNSSNTTTTTITTTARTGRSGFGRKPIGEEDAERAHYQYMVQTSGQLPEVVGRWDRKRGLPPGSFLTATDLIFPRVCKVKTMNFEWNVLLGPMWFSVEDEAHPCKQIFASLRNPIVRTLPCTAPVSTVAAAAAGGGVVMALVEAGASLKEPLPGSLVCPLHILAHRSCRRWSAISSRVVVQLLSYQPIIPVAEVMARWDEWWGCPFSWLLADADNCPAPEVLGPMLQSMRKALGAGPAPPHAGAAATATSPSGTGGGKELLVLGNSTAVDVGESGSGSGAKPGSEPVKEQEYEQFWLYPMINRGPTVHEEFGETEGAAMQRSLTAQLQIVQLLVGAGARVDAQDVYGSTPLVAAALTSSPPVVALLLEKGASVTVVADHVSTTAEPITAARLDNHVRFRSGEVLGPFLLMFEGQEGAWRTRDGREDTLQQQQQTEEEEGKKKKGRKKGGGSGEEEDEEDREEEEEEVEESDGGGSDSDTSSSGGRPWRPLYGAMGDDLLAVPEAEWKKLRQKNKLTPLTAAVMRHMRYYKCVRHQDQTGPGTGMQVDGNMSVYHFLLNNSLTPGARLSKLGDGILYLILHHTPAEVREALMAILHEATATNVVEEMPRTATLLLQKEMPGNHYVTYADRAAREACATLSPFTISSMDTAIQKALMLALKEAGLVGRDPGKRAEEKARAAQLLGSGTPAWGPYEDEVRLPAGVTYTAVDGLFLSILPGESGWNVTDLFRPRSFGFRLSFAYTRRTLTLELHALTLMRTIPIDIEEVGSGGGGGGGGGRSTVDEPQMLADSSGGAAVAGTAAAGATPAPEGCSADDTSSGGVRSRRTATYPSAHTRATEFGYWMRNPDVVRMEEVQKMAGRMQDVARKVGGNWRQMPSPPGWWTTGWVDRFLRLFLLTALTDSKEGKTKNLNLQTLYDTTVHGEDDDEDESDVRDLGGRPLSKQDIEEVKEVLNSPLCQKILEQVDRNTKADCSCISFTAQWNTLAHGRKWPLRSTFEMQVVLRGHRGLRGLRGGEDVVLRMVMLELLMWGDVSPDVRREVEAKLLSLASDANLARRLVWGTCRGRRADARTLALLSGVVEFQPLLVEVLLEHEASCQALERWSYEEQFWAVVGGPALEDMELDTLSVLLQEQHDFDYRPFVLPYKPPTLAAASAAAAVAAASTEDTAPATPSTTAHMAYCRFRSREDLERAVTTPLVMSGARNGYGGASRPGRGGAPSLLALLPVSLWEAGSVGWSSVPQRHDSVALPFFSLVFSRLPRGLQRADPHAAGTTWGSGVHAVVLHRRPGPIRWLPWGSPPDVTEEAGVELDTNDDGEVAYREFLLAYLRHRGGDFLGPRLLAPEPLTADPATSPSTQQRPGSSRGPPAAAAAAGLPDGGAVAAAGGVATGGGWQRANRAVAQGQLSQAFWDQAYALRKLRNRDGEAAAAARQGASVKAERAAAAAAGPPTGGGVKAGKGPGGGSAAGIAAVRQLGARALGALGGVLGFGATGSALPLVALAGLDNIAQEELSEVQRCAWIVYGNLRTAARYLQDAQADGYVAASGKALSGVVHTGSAKGGGGGGGLLDSSPGGGGRSHIRDTTLLELLVDLSSSNRCAAHGEVLCEGDEKLVGPMVGPSPLLRGRSLADVVTQLGADCAEEVATAVGALALDIASEGAARAGVAPPVGGLDEVFCAGALRLAAEEVWAFVMDMQALVDQVISPLVAAVDQSVPIIQRESIKTIFGDTNIEIILEYEIELLKLLTRSWRAGARTAMVVPSVAGAAHYMIGTAQRRLAASRLRAFGGEFPPSAEQELLACVDRDEKGTLTALLRRFSRPVKLKDGGPSKKGGKPSTAGPGAGGGGDDAAAAAEGGDVPVEDVDSDESFSEGEGSTAGKDGKGGAKQAVEGSSTMAASVTGGATGGGGTAAVVVAAGGPQLQQLQLQEEEEGAQGDKDGKGGRRDKGGRFKRLTHPAIHHVRPLLSVRQLARYGAGAEVEVCLRKPAAHLAALAFLANICRLWSLLLGVRVAKVLPLGADLHPLFKVPGPGLGGAPRSSPASIAEHRVAFRGVGAAVLEAEGAAGKLGIAPTLGQRLDMWMERRLLAGNMSSRVLLVVCTALTCLTWRVVPMLSERRRYLEDLRVANNLLHHRHVVRQLERAINVRPDDDDALDAELYDLHVAIQKAVDAASREVDFAGEPDKMSPMDLDSGFWVKQGPKRVHSPDALRAALKLAEERTLHSTFAGARLMSNARRCAARLASVHAGGASGKGGAKSGKGGKGGGRKDGGKAHSGGGGSGYYSDDSEDTERVLDALSAPAKGKQQQPQPPSQASKKKKKTAVKDGAAGGGGVTAAVQLVKLLGASKRSEEAGNGNGGGNGERKSAWGGVFGGGGMAAAVGVAQRVKQFGGALRRAVKRREHARRRWDKTLFLVMQSGAFDEKNLARDHAREVTRLRRTAALMAWKQLRGAADDMLMVFGEVVFRDVGVVFALAMAGFLMAFPFVMLGVAVQISPGDRHDRLLMGSLVGCYVLVGFTGMAAAVAQLRRDPSQLKVYRPSDVIRFPNFRRGTALSSWKAHWVNVFALFTLVLEFWQLCAFSYQRSIPYPKKSLLKAIFPWALLDLGPAAYFLQVFALLAFMVVWIAVFFPQTPAGLKRVIMPFLGQAAYLTITSGLLSQVNCRLSDGALIRNPDITCWTDPRHVYGAVAAMLALGLYVPRATLTPFEVFFPSENLDIKYRGLYVRVVQLLRLAMAGYNLFFADTYPLSVMVANAGVCALLAVLTIIMRPCCIGAVNIGRGTGFVLATWSQLVSVTTLRLTPERDRHMDYKTGQLYTRDWRYVYVLVAGWAVIAAAAASAIPAPPLSPPPPAPPPPAVMRTTRRREVAVQVAAAVEVEVEVEVAAVGAVAAGDGTKGTDANDRRDTDNEDGDEDRDGGRSAGGGGGGGGGDSGGAGMADAAAAGGGDGKQLEDSGTRPSSSSSSVNRVGKKGGAVTPAKVALAAALGLPVVDRSVLRKLAEEGLLSPADEMRAFMARLVRQAEQLLKDEEYDSDDVRAPKHISDEDSD</sequence>
<proteinExistence type="predicted"/>
<keyword evidence="3" id="KW-1133">Transmembrane helix</keyword>
<feature type="transmembrane region" description="Helical" evidence="3">
    <location>
        <begin position="2748"/>
        <end position="2771"/>
    </location>
</feature>
<feature type="compositionally biased region" description="Basic and acidic residues" evidence="2">
    <location>
        <begin position="3313"/>
        <end position="3327"/>
    </location>
</feature>
<feature type="compositionally biased region" description="Gly residues" evidence="2">
    <location>
        <begin position="1843"/>
        <end position="1861"/>
    </location>
</feature>
<feature type="compositionally biased region" description="Low complexity" evidence="2">
    <location>
        <begin position="1080"/>
        <end position="1096"/>
    </location>
</feature>
<feature type="region of interest" description="Disordered" evidence="2">
    <location>
        <begin position="285"/>
        <end position="316"/>
    </location>
</feature>
<dbReference type="STRING" id="3068.D8U2N1"/>
<feature type="region of interest" description="Disordered" evidence="2">
    <location>
        <begin position="3304"/>
        <end position="3327"/>
    </location>
</feature>
<feature type="repeat" description="ANK" evidence="1">
    <location>
        <begin position="635"/>
        <end position="667"/>
    </location>
</feature>
<feature type="compositionally biased region" description="Low complexity" evidence="2">
    <location>
        <begin position="1651"/>
        <end position="1660"/>
    </location>
</feature>
<feature type="region of interest" description="Disordered" evidence="2">
    <location>
        <begin position="1052"/>
        <end position="1117"/>
    </location>
</feature>
<feature type="region of interest" description="Disordered" evidence="2">
    <location>
        <begin position="2104"/>
        <end position="2173"/>
    </location>
</feature>
<feature type="compositionally biased region" description="Low complexity" evidence="2">
    <location>
        <begin position="288"/>
        <end position="308"/>
    </location>
</feature>
<feature type="compositionally biased region" description="Low complexity" evidence="2">
    <location>
        <begin position="765"/>
        <end position="774"/>
    </location>
</feature>
<evidence type="ECO:0000256" key="3">
    <source>
        <dbReference type="SAM" id="Phobius"/>
    </source>
</evidence>
<dbReference type="InParanoid" id="D8U2N1"/>
<feature type="compositionally biased region" description="Basic and acidic residues" evidence="2">
    <location>
        <begin position="2217"/>
        <end position="2231"/>
    </location>
</feature>
<dbReference type="PANTHER" id="PTHR12460:SF38">
    <property type="entry name" value="KINETOPLAST-ASSOCIATED PROTEIN-LIKE PROTEIN"/>
    <property type="match status" value="1"/>
</dbReference>
<dbReference type="KEGG" id="vcn:VOLCADRAFT_93644"/>
<dbReference type="eggNOG" id="ENOG502SGS5">
    <property type="taxonomic scope" value="Eukaryota"/>
</dbReference>
<dbReference type="InterPro" id="IPR036770">
    <property type="entry name" value="Ankyrin_rpt-contain_sf"/>
</dbReference>
<evidence type="ECO:0000256" key="2">
    <source>
        <dbReference type="SAM" id="MobiDB-lite"/>
    </source>
</evidence>
<feature type="compositionally biased region" description="Polar residues" evidence="2">
    <location>
        <begin position="1102"/>
        <end position="1117"/>
    </location>
</feature>
<feature type="compositionally biased region" description="Polar residues" evidence="2">
    <location>
        <begin position="1636"/>
        <end position="1647"/>
    </location>
</feature>
<dbReference type="PROSITE" id="PS00018">
    <property type="entry name" value="EF_HAND_1"/>
    <property type="match status" value="1"/>
</dbReference>
<feature type="region of interest" description="Disordered" evidence="2">
    <location>
        <begin position="3171"/>
        <end position="3253"/>
    </location>
</feature>
<feature type="transmembrane region" description="Helical" evidence="3">
    <location>
        <begin position="2888"/>
        <end position="2909"/>
    </location>
</feature>
<feature type="compositionally biased region" description="Gly residues" evidence="2">
    <location>
        <begin position="1055"/>
        <end position="1066"/>
    </location>
</feature>
<keyword evidence="3" id="KW-0472">Membrane</keyword>
<keyword evidence="1" id="KW-0040">ANK repeat</keyword>
<feature type="region of interest" description="Disordered" evidence="2">
    <location>
        <begin position="1627"/>
        <end position="1660"/>
    </location>
</feature>
<dbReference type="Gene3D" id="1.25.40.20">
    <property type="entry name" value="Ankyrin repeat-containing domain"/>
    <property type="match status" value="2"/>
</dbReference>
<feature type="region of interest" description="Disordered" evidence="2">
    <location>
        <begin position="1726"/>
        <end position="1745"/>
    </location>
</feature>
<dbReference type="PROSITE" id="PS50297">
    <property type="entry name" value="ANK_REP_REGION"/>
    <property type="match status" value="1"/>
</dbReference>
<keyword evidence="3" id="KW-0812">Transmembrane</keyword>
<feature type="region of interest" description="Disordered" evidence="2">
    <location>
        <begin position="1842"/>
        <end position="1861"/>
    </location>
</feature>
<dbReference type="SMART" id="SM00248">
    <property type="entry name" value="ANK"/>
    <property type="match status" value="3"/>
</dbReference>
<dbReference type="InterPro" id="IPR002110">
    <property type="entry name" value="Ankyrin_rpt"/>
</dbReference>
<dbReference type="Pfam" id="PF13637">
    <property type="entry name" value="Ank_4"/>
    <property type="match status" value="1"/>
</dbReference>
<protein>
    <recommendedName>
        <fullName evidence="6">EF-hand domain-containing protein</fullName>
    </recommendedName>
</protein>
<feature type="transmembrane region" description="Helical" evidence="3">
    <location>
        <begin position="3027"/>
        <end position="3048"/>
    </location>
</feature>
<feature type="transmembrane region" description="Helical" evidence="3">
    <location>
        <begin position="3101"/>
        <end position="3120"/>
    </location>
</feature>
<feature type="region of interest" description="Disordered" evidence="2">
    <location>
        <begin position="2526"/>
        <end position="2610"/>
    </location>
</feature>